<feature type="transmembrane region" description="Helical" evidence="2">
    <location>
        <begin position="203"/>
        <end position="236"/>
    </location>
</feature>
<keyword evidence="2" id="KW-1133">Transmembrane helix</keyword>
<reference evidence="3 4" key="1">
    <citation type="submission" date="2024-09" db="EMBL/GenBank/DDBJ databases">
        <title>Laminarin stimulates single cell rates of sulfate reduction while oxygen inhibits transcriptomic activity in coastal marine sediment.</title>
        <authorList>
            <person name="Lindsay M."/>
            <person name="Orcutt B."/>
            <person name="Emerson D."/>
            <person name="Stepanauskas R."/>
            <person name="D'Angelo T."/>
        </authorList>
    </citation>
    <scope>NUCLEOTIDE SEQUENCE [LARGE SCALE GENOMIC DNA]</scope>
    <source>
        <strain evidence="3">SAG AM-311-K15</strain>
    </source>
</reference>
<evidence type="ECO:0000256" key="2">
    <source>
        <dbReference type="SAM" id="Phobius"/>
    </source>
</evidence>
<feature type="transmembrane region" description="Helical" evidence="2">
    <location>
        <begin position="140"/>
        <end position="157"/>
    </location>
</feature>
<name>A0ABV6Z2L7_UNCC1</name>
<feature type="transmembrane region" description="Helical" evidence="2">
    <location>
        <begin position="290"/>
        <end position="311"/>
    </location>
</feature>
<dbReference type="Proteomes" id="UP001594351">
    <property type="component" value="Unassembled WGS sequence"/>
</dbReference>
<feature type="transmembrane region" description="Helical" evidence="2">
    <location>
        <begin position="323"/>
        <end position="341"/>
    </location>
</feature>
<feature type="transmembrane region" description="Helical" evidence="2">
    <location>
        <begin position="347"/>
        <end position="363"/>
    </location>
</feature>
<keyword evidence="2" id="KW-0812">Transmembrane</keyword>
<feature type="region of interest" description="Disordered" evidence="1">
    <location>
        <begin position="68"/>
        <end position="96"/>
    </location>
</feature>
<feature type="transmembrane region" description="Helical" evidence="2">
    <location>
        <begin position="499"/>
        <end position="516"/>
    </location>
</feature>
<evidence type="ECO:0000313" key="3">
    <source>
        <dbReference type="EMBL" id="MFC1852553.1"/>
    </source>
</evidence>
<sequence>MLSTNFFRTWLGIHLCRRAFFSVGSPRPHIRLILICSMVPVILGFTQYPQWSPVFHHTMFSPIAQTGVASPEDPAATDFSSSEHQQRQDFRAAGKKTRSKKDLQYIPPEEVSFHPLIIALFSPLLIYMVYFVFSEKSGPKFLLLLLGIYPVILVYVLNPKWRFFSYHGLLHTSIHYQLLHWHLPPTMPFLAGEPLYYSWGYEFFSVLIASIFNLAPSYCFALINIVSLLLVMILSYKISQMMIANEKLNIFSVVISIFAFSIFLKVYPWQPFPALGSFLIEHVDPRVCPIIIKFSNVNGVPIGLLFFLLFLYSLLHLILDQRIVPSGIYFVLSILACAFVYTPFIPGILVSAVAVSFLHLCQARETPLIVRFRRSALILALLLLSFLLLGPYFLTINSGVKGKLELFNGASMTHALLTYFTISLPILIVILMSFKFIKVNANYRVTTAIMTVVVVNFICYSIIHLPSANEYKFLILSIVPLGILGGAAFYGLRERFRRVVVLVLLLPFLFPLYCNIDRKVNALKDLESPFQEQGKYIYHSGSEEKALYHWITNQTPFDSVFIDSRFTLPLLGRRQLLIARRVNEPGGAVRPFYPGFVTMNFFLKSIVAYDPALLKNRRRLVKRVYSAKQSLTESDIQYLRKLKKKVYVIVTSKNVRQKLVRYPFEPVYTSPQDRYAVYQLANSAEITVSHVLKR</sequence>
<evidence type="ECO:0000256" key="1">
    <source>
        <dbReference type="SAM" id="MobiDB-lite"/>
    </source>
</evidence>
<organism evidence="3 4">
    <name type="scientific">candidate division CSSED10-310 bacterium</name>
    <dbReference type="NCBI Taxonomy" id="2855610"/>
    <lineage>
        <taxon>Bacteria</taxon>
        <taxon>Bacteria division CSSED10-310</taxon>
    </lineage>
</organism>
<evidence type="ECO:0008006" key="5">
    <source>
        <dbReference type="Google" id="ProtNLM"/>
    </source>
</evidence>
<accession>A0ABV6Z2L7</accession>
<evidence type="ECO:0000313" key="4">
    <source>
        <dbReference type="Proteomes" id="UP001594351"/>
    </source>
</evidence>
<feature type="transmembrane region" description="Helical" evidence="2">
    <location>
        <begin position="414"/>
        <end position="434"/>
    </location>
</feature>
<feature type="transmembrane region" description="Helical" evidence="2">
    <location>
        <begin position="113"/>
        <end position="133"/>
    </location>
</feature>
<keyword evidence="4" id="KW-1185">Reference proteome</keyword>
<feature type="transmembrane region" description="Helical" evidence="2">
    <location>
        <begin position="248"/>
        <end position="270"/>
    </location>
</feature>
<protein>
    <recommendedName>
        <fullName evidence="5">YfhO family protein</fullName>
    </recommendedName>
</protein>
<keyword evidence="2" id="KW-0472">Membrane</keyword>
<feature type="transmembrane region" description="Helical" evidence="2">
    <location>
        <begin position="446"/>
        <end position="465"/>
    </location>
</feature>
<comment type="caution">
    <text evidence="3">The sequence shown here is derived from an EMBL/GenBank/DDBJ whole genome shotgun (WGS) entry which is preliminary data.</text>
</comment>
<gene>
    <name evidence="3" type="ORF">ACFL27_20340</name>
</gene>
<feature type="transmembrane region" description="Helical" evidence="2">
    <location>
        <begin position="375"/>
        <end position="394"/>
    </location>
</feature>
<feature type="transmembrane region" description="Helical" evidence="2">
    <location>
        <begin position="471"/>
        <end position="492"/>
    </location>
</feature>
<feature type="transmembrane region" description="Helical" evidence="2">
    <location>
        <begin position="32"/>
        <end position="51"/>
    </location>
</feature>
<proteinExistence type="predicted"/>
<dbReference type="EMBL" id="JBHPBY010000330">
    <property type="protein sequence ID" value="MFC1852553.1"/>
    <property type="molecule type" value="Genomic_DNA"/>
</dbReference>